<name>A0AAD5MVS3_PARTN</name>
<dbReference type="Gene3D" id="3.30.300.30">
    <property type="match status" value="1"/>
</dbReference>
<gene>
    <name evidence="4" type="ORF">KIN20_023553</name>
</gene>
<dbReference type="PANTHER" id="PTHR24096">
    <property type="entry name" value="LONG-CHAIN-FATTY-ACID--COA LIGASE"/>
    <property type="match status" value="1"/>
</dbReference>
<evidence type="ECO:0000256" key="2">
    <source>
        <dbReference type="ARBA" id="ARBA00022598"/>
    </source>
</evidence>
<keyword evidence="5" id="KW-1185">Reference proteome</keyword>
<dbReference type="Gene3D" id="3.40.50.12780">
    <property type="entry name" value="N-terminal domain of ligase-like"/>
    <property type="match status" value="1"/>
</dbReference>
<reference evidence="4" key="1">
    <citation type="submission" date="2021-06" db="EMBL/GenBank/DDBJ databases">
        <title>Parelaphostrongylus tenuis whole genome reference sequence.</title>
        <authorList>
            <person name="Garwood T.J."/>
            <person name="Larsen P.A."/>
            <person name="Fountain-Jones N.M."/>
            <person name="Garbe J.R."/>
            <person name="Macchietto M.G."/>
            <person name="Kania S.A."/>
            <person name="Gerhold R.W."/>
            <person name="Richards J.E."/>
            <person name="Wolf T.M."/>
        </authorList>
    </citation>
    <scope>NUCLEOTIDE SEQUENCE</scope>
    <source>
        <strain evidence="4">MNPRO001-30</strain>
        <tissue evidence="4">Meninges</tissue>
    </source>
</reference>
<organism evidence="4 5">
    <name type="scientific">Parelaphostrongylus tenuis</name>
    <name type="common">Meningeal worm</name>
    <dbReference type="NCBI Taxonomy" id="148309"/>
    <lineage>
        <taxon>Eukaryota</taxon>
        <taxon>Metazoa</taxon>
        <taxon>Ecdysozoa</taxon>
        <taxon>Nematoda</taxon>
        <taxon>Chromadorea</taxon>
        <taxon>Rhabditida</taxon>
        <taxon>Rhabditina</taxon>
        <taxon>Rhabditomorpha</taxon>
        <taxon>Strongyloidea</taxon>
        <taxon>Metastrongylidae</taxon>
        <taxon>Parelaphostrongylus</taxon>
    </lineage>
</organism>
<evidence type="ECO:0000256" key="1">
    <source>
        <dbReference type="ARBA" id="ARBA00006432"/>
    </source>
</evidence>
<evidence type="ECO:0000259" key="3">
    <source>
        <dbReference type="Pfam" id="PF13193"/>
    </source>
</evidence>
<dbReference type="InterPro" id="IPR025110">
    <property type="entry name" value="AMP-bd_C"/>
</dbReference>
<dbReference type="SUPFAM" id="SSF56801">
    <property type="entry name" value="Acetyl-CoA synthetase-like"/>
    <property type="match status" value="1"/>
</dbReference>
<evidence type="ECO:0000313" key="5">
    <source>
        <dbReference type="Proteomes" id="UP001196413"/>
    </source>
</evidence>
<keyword evidence="2" id="KW-0436">Ligase</keyword>
<proteinExistence type="inferred from homology"/>
<dbReference type="InterPro" id="IPR042099">
    <property type="entry name" value="ANL_N_sf"/>
</dbReference>
<sequence length="145" mass="16254">MRNSTMVLKFLPCFIIPTNEWFDTGDLCSIDAEGFVYIAGRTKDMIKVQAWQVNPYEIEEVIKENVPGVDDCVVIGVPDETDGQRPKAFVVGQADPNDVIEFVRDTFISYKHLCAVEIVDAIPRSPSGKIMRVVLAEQQDSPFVD</sequence>
<dbReference type="PANTHER" id="PTHR24096:SF149">
    <property type="entry name" value="AMP-BINDING DOMAIN-CONTAINING PROTEIN-RELATED"/>
    <property type="match status" value="1"/>
</dbReference>
<comment type="caution">
    <text evidence="4">The sequence shown here is derived from an EMBL/GenBank/DDBJ whole genome shotgun (WGS) entry which is preliminary data.</text>
</comment>
<comment type="similarity">
    <text evidence="1">Belongs to the ATP-dependent AMP-binding enzyme family.</text>
</comment>
<dbReference type="GO" id="GO:0016405">
    <property type="term" value="F:CoA-ligase activity"/>
    <property type="evidence" value="ECO:0007669"/>
    <property type="project" value="TreeGrafter"/>
</dbReference>
<feature type="domain" description="AMP-binding enzyme C-terminal" evidence="3">
    <location>
        <begin position="57"/>
        <end position="129"/>
    </location>
</feature>
<protein>
    <recommendedName>
        <fullName evidence="3">AMP-binding enzyme C-terminal domain-containing protein</fullName>
    </recommendedName>
</protein>
<dbReference type="AlphaFoldDB" id="A0AAD5MVS3"/>
<dbReference type="InterPro" id="IPR045851">
    <property type="entry name" value="AMP-bd_C_sf"/>
</dbReference>
<dbReference type="Pfam" id="PF13193">
    <property type="entry name" value="AMP-binding_C"/>
    <property type="match status" value="1"/>
</dbReference>
<accession>A0AAD5MVS3</accession>
<evidence type="ECO:0000313" key="4">
    <source>
        <dbReference type="EMBL" id="KAJ1363638.1"/>
    </source>
</evidence>
<dbReference type="EMBL" id="JAHQIW010004778">
    <property type="protein sequence ID" value="KAJ1363638.1"/>
    <property type="molecule type" value="Genomic_DNA"/>
</dbReference>
<dbReference type="Proteomes" id="UP001196413">
    <property type="component" value="Unassembled WGS sequence"/>
</dbReference>